<dbReference type="EMBL" id="CP024172">
    <property type="protein sequence ID" value="AZW18741.1"/>
    <property type="molecule type" value="Genomic_DNA"/>
</dbReference>
<proteinExistence type="predicted"/>
<dbReference type="RefSeq" id="WP_048940104.1">
    <property type="nucleotide sequence ID" value="NZ_CP012077.1"/>
</dbReference>
<evidence type="ECO:0000313" key="3">
    <source>
        <dbReference type="EMBL" id="AZW18741.1"/>
    </source>
</evidence>
<dbReference type="Pfam" id="PF01425">
    <property type="entry name" value="Amidase"/>
    <property type="match status" value="1"/>
</dbReference>
<dbReference type="GO" id="GO:0003824">
    <property type="term" value="F:catalytic activity"/>
    <property type="evidence" value="ECO:0007669"/>
    <property type="project" value="InterPro"/>
</dbReference>
<dbReference type="Gene3D" id="3.90.1300.10">
    <property type="entry name" value="Amidase signature (AS) domain"/>
    <property type="match status" value="1"/>
</dbReference>
<name>A0AAN1RYZ1_9BORD</name>
<evidence type="ECO:0000256" key="1">
    <source>
        <dbReference type="SAM" id="MobiDB-lite"/>
    </source>
</evidence>
<dbReference type="Proteomes" id="UP000282741">
    <property type="component" value="Chromosome"/>
</dbReference>
<accession>A0AAN1RYZ1</accession>
<protein>
    <submittedName>
        <fullName evidence="3">Amidase</fullName>
    </submittedName>
</protein>
<evidence type="ECO:0000313" key="4">
    <source>
        <dbReference type="Proteomes" id="UP000282741"/>
    </source>
</evidence>
<dbReference type="AlphaFoldDB" id="A0AAN1RYZ1"/>
<sequence>MQDIPQLLDDYRLGRQRPDSVLGRLFEAIEQSPLNSFIALDREALAAATPVGRLAGIPIAVKDLIDARGLPTTLGSKQFEQAPPAERDAEVVRRLRAEGALIIGKTNTHEIAYGSTGDKSAFGPVRNPHDPERVAGGSSSGSAAAVAAGLCPAALGTDTSASVRIPAALCGVVGIKPGYDLLPRDGIAKLSPTLDHAGVISRSVADNALLLEVLAQAPGGTYTGKLDRPVAGQRIGMLTGFYASHLVPEVRAAVRAARAAFERAGATVIDIDLAAAQDIYDAQQVILKAEAYHEHEAALRAQAAFDPEIRERLLTGQDIKASEYLCALARRRMAIQAFDEALAQVDVLFSATCGITAPRIGERVTRVGDTDYPTMWLLTRLTVPSSLSGHPSLSVPFSASAGLPIGIQLIGRYHDETTLYQYARLLETSRKPS</sequence>
<reference evidence="4" key="1">
    <citation type="submission" date="2017-10" db="EMBL/GenBank/DDBJ databases">
        <title>Whole genome sequencing of various Bordetella species.</title>
        <authorList>
            <person name="Weigand M.R."/>
            <person name="Loparev V."/>
            <person name="Peng Y."/>
            <person name="Bowden K.E."/>
            <person name="Tondella M.L."/>
            <person name="Williams M.M."/>
        </authorList>
    </citation>
    <scope>NUCLEOTIDE SEQUENCE [LARGE SCALE GENOMIC DNA]</scope>
    <source>
        <strain evidence="4">H720</strain>
    </source>
</reference>
<organism evidence="3 4">
    <name type="scientific">Bordetella hinzii</name>
    <dbReference type="NCBI Taxonomy" id="103855"/>
    <lineage>
        <taxon>Bacteria</taxon>
        <taxon>Pseudomonadati</taxon>
        <taxon>Pseudomonadota</taxon>
        <taxon>Betaproteobacteria</taxon>
        <taxon>Burkholderiales</taxon>
        <taxon>Alcaligenaceae</taxon>
        <taxon>Bordetella</taxon>
    </lineage>
</organism>
<dbReference type="InterPro" id="IPR036928">
    <property type="entry name" value="AS_sf"/>
</dbReference>
<gene>
    <name evidence="3" type="ORF">CS347_19245</name>
</gene>
<dbReference type="InterPro" id="IPR000120">
    <property type="entry name" value="Amidase"/>
</dbReference>
<dbReference type="InterPro" id="IPR023631">
    <property type="entry name" value="Amidase_dom"/>
</dbReference>
<dbReference type="PANTHER" id="PTHR11895">
    <property type="entry name" value="TRANSAMIDASE"/>
    <property type="match status" value="1"/>
</dbReference>
<feature type="region of interest" description="Disordered" evidence="1">
    <location>
        <begin position="114"/>
        <end position="138"/>
    </location>
</feature>
<feature type="domain" description="Amidase" evidence="2">
    <location>
        <begin position="38"/>
        <end position="419"/>
    </location>
</feature>
<dbReference type="PANTHER" id="PTHR11895:SF67">
    <property type="entry name" value="AMIDASE DOMAIN-CONTAINING PROTEIN"/>
    <property type="match status" value="1"/>
</dbReference>
<evidence type="ECO:0000259" key="2">
    <source>
        <dbReference type="Pfam" id="PF01425"/>
    </source>
</evidence>
<dbReference type="SUPFAM" id="SSF75304">
    <property type="entry name" value="Amidase signature (AS) enzymes"/>
    <property type="match status" value="1"/>
</dbReference>